<dbReference type="RefSeq" id="WP_386723136.1">
    <property type="nucleotide sequence ID" value="NZ_JBHRSZ010000009.1"/>
</dbReference>
<organism evidence="1 2">
    <name type="scientific">Litoribrevibacter euphylliae</name>
    <dbReference type="NCBI Taxonomy" id="1834034"/>
    <lineage>
        <taxon>Bacteria</taxon>
        <taxon>Pseudomonadati</taxon>
        <taxon>Pseudomonadota</taxon>
        <taxon>Gammaproteobacteria</taxon>
        <taxon>Oceanospirillales</taxon>
        <taxon>Oceanospirillaceae</taxon>
        <taxon>Litoribrevibacter</taxon>
    </lineage>
</organism>
<evidence type="ECO:0000313" key="1">
    <source>
        <dbReference type="EMBL" id="MFC3153212.1"/>
    </source>
</evidence>
<evidence type="ECO:0000313" key="2">
    <source>
        <dbReference type="Proteomes" id="UP001595476"/>
    </source>
</evidence>
<dbReference type="Proteomes" id="UP001595476">
    <property type="component" value="Unassembled WGS sequence"/>
</dbReference>
<gene>
    <name evidence="1" type="ORF">ACFOEK_19390</name>
</gene>
<proteinExistence type="predicted"/>
<comment type="caution">
    <text evidence="1">The sequence shown here is derived from an EMBL/GenBank/DDBJ whole genome shotgun (WGS) entry which is preliminary data.</text>
</comment>
<reference evidence="2" key="1">
    <citation type="journal article" date="2019" name="Int. J. Syst. Evol. Microbiol.">
        <title>The Global Catalogue of Microorganisms (GCM) 10K type strain sequencing project: providing services to taxonomists for standard genome sequencing and annotation.</title>
        <authorList>
            <consortium name="The Broad Institute Genomics Platform"/>
            <consortium name="The Broad Institute Genome Sequencing Center for Infectious Disease"/>
            <person name="Wu L."/>
            <person name="Ma J."/>
        </authorList>
    </citation>
    <scope>NUCLEOTIDE SEQUENCE [LARGE SCALE GENOMIC DNA]</scope>
    <source>
        <strain evidence="2">KCTC 52438</strain>
    </source>
</reference>
<name>A0ABV7HH52_9GAMM</name>
<sequence>MSDKKTNPKKPNHANACFLTTATVDALGLPDNCEPLELARQLRDEKMNSEKDQAAVALYYKVAPVIVERSTNEEWHAFWRDHMSKITALLKKGEHELAKELYTFATATLINQKAATYKDVELVNEVYDYGLKGIGKSWLPYSVRYALLKAAFFAGLSYQSVRLGFAKRKHAEVLDI</sequence>
<dbReference type="EMBL" id="JBHRSZ010000009">
    <property type="protein sequence ID" value="MFC3153212.1"/>
    <property type="molecule type" value="Genomic_DNA"/>
</dbReference>
<accession>A0ABV7HH52</accession>
<keyword evidence="2" id="KW-1185">Reference proteome</keyword>
<protein>
    <submittedName>
        <fullName evidence="1">Uncharacterized protein</fullName>
    </submittedName>
</protein>